<protein>
    <submittedName>
        <fullName evidence="1">Uncharacterized protein</fullName>
    </submittedName>
</protein>
<gene>
    <name evidence="1" type="ORF">BDZ94DRAFT_584620</name>
</gene>
<sequence>MNKIQLTSKNADDRGDNVFIWRTLPFDNRLVLSNIVCLQRLIDGDLMCGY</sequence>
<keyword evidence="2" id="KW-1185">Reference proteome</keyword>
<accession>A0A9P5XSI5</accession>
<dbReference type="AlphaFoldDB" id="A0A9P5XSI5"/>
<dbReference type="EMBL" id="MU150530">
    <property type="protein sequence ID" value="KAF9455757.1"/>
    <property type="molecule type" value="Genomic_DNA"/>
</dbReference>
<evidence type="ECO:0000313" key="2">
    <source>
        <dbReference type="Proteomes" id="UP000807353"/>
    </source>
</evidence>
<evidence type="ECO:0000313" key="1">
    <source>
        <dbReference type="EMBL" id="KAF9455757.1"/>
    </source>
</evidence>
<dbReference type="Proteomes" id="UP000807353">
    <property type="component" value="Unassembled WGS sequence"/>
</dbReference>
<comment type="caution">
    <text evidence="1">The sequence shown here is derived from an EMBL/GenBank/DDBJ whole genome shotgun (WGS) entry which is preliminary data.</text>
</comment>
<name>A0A9P5XSI5_9AGAR</name>
<proteinExistence type="predicted"/>
<organism evidence="1 2">
    <name type="scientific">Collybia nuda</name>
    <dbReference type="NCBI Taxonomy" id="64659"/>
    <lineage>
        <taxon>Eukaryota</taxon>
        <taxon>Fungi</taxon>
        <taxon>Dikarya</taxon>
        <taxon>Basidiomycota</taxon>
        <taxon>Agaricomycotina</taxon>
        <taxon>Agaricomycetes</taxon>
        <taxon>Agaricomycetidae</taxon>
        <taxon>Agaricales</taxon>
        <taxon>Tricholomatineae</taxon>
        <taxon>Clitocybaceae</taxon>
        <taxon>Collybia</taxon>
    </lineage>
</organism>
<reference evidence="1" key="1">
    <citation type="submission" date="2020-11" db="EMBL/GenBank/DDBJ databases">
        <authorList>
            <consortium name="DOE Joint Genome Institute"/>
            <person name="Ahrendt S."/>
            <person name="Riley R."/>
            <person name="Andreopoulos W."/>
            <person name="Labutti K."/>
            <person name="Pangilinan J."/>
            <person name="Ruiz-Duenas F.J."/>
            <person name="Barrasa J.M."/>
            <person name="Sanchez-Garcia M."/>
            <person name="Camarero S."/>
            <person name="Miyauchi S."/>
            <person name="Serrano A."/>
            <person name="Linde D."/>
            <person name="Babiker R."/>
            <person name="Drula E."/>
            <person name="Ayuso-Fernandez I."/>
            <person name="Pacheco R."/>
            <person name="Padilla G."/>
            <person name="Ferreira P."/>
            <person name="Barriuso J."/>
            <person name="Kellner H."/>
            <person name="Castanera R."/>
            <person name="Alfaro M."/>
            <person name="Ramirez L."/>
            <person name="Pisabarro A.G."/>
            <person name="Kuo A."/>
            <person name="Tritt A."/>
            <person name="Lipzen A."/>
            <person name="He G."/>
            <person name="Yan M."/>
            <person name="Ng V."/>
            <person name="Cullen D."/>
            <person name="Martin F."/>
            <person name="Rosso M.-N."/>
            <person name="Henrissat B."/>
            <person name="Hibbett D."/>
            <person name="Martinez A.T."/>
            <person name="Grigoriev I.V."/>
        </authorList>
    </citation>
    <scope>NUCLEOTIDE SEQUENCE</scope>
    <source>
        <strain evidence="1">CBS 247.69</strain>
    </source>
</reference>